<dbReference type="PANTHER" id="PTHR34883">
    <property type="entry name" value="SERINE-RICH PROTEIN, PUTATIVE-RELATED-RELATED"/>
    <property type="match status" value="1"/>
</dbReference>
<evidence type="ECO:0000256" key="1">
    <source>
        <dbReference type="SAM" id="SignalP"/>
    </source>
</evidence>
<dbReference type="AlphaFoldDB" id="A0A1B9G5P5"/>
<feature type="signal peptide" evidence="1">
    <location>
        <begin position="1"/>
        <end position="18"/>
    </location>
</feature>
<dbReference type="InterPro" id="IPR052953">
    <property type="entry name" value="Ser-rich/MCO-related"/>
</dbReference>
<dbReference type="CDD" id="cd00920">
    <property type="entry name" value="Cupredoxin"/>
    <property type="match status" value="1"/>
</dbReference>
<dbReference type="STRING" id="1296100.A0A1B9G5P5"/>
<dbReference type="RefSeq" id="XP_019047392.1">
    <property type="nucleotide sequence ID" value="XM_019190644.1"/>
</dbReference>
<evidence type="ECO:0000313" key="3">
    <source>
        <dbReference type="EMBL" id="WVW78671.1"/>
    </source>
</evidence>
<dbReference type="VEuPathDB" id="FungiDB:I302_04005"/>
<evidence type="ECO:0000313" key="4">
    <source>
        <dbReference type="Proteomes" id="UP000092730"/>
    </source>
</evidence>
<dbReference type="OrthoDB" id="1921208at2759"/>
<sequence length="235" mass="23602">MFARPLFALALMASSVLGVTHTINVAPNKSLTFEPAEVKAELGDVIEFKFLAGNHTVTQSTFAAPCTNAGFNSGQIPGNPDLPTSYSILVNDTKPIWVYCGTGQHCQNGMVMANVPSPFIMLLTSHVSQVNAPAEGNTFAAFQANAAGGGNATAAGNSTGSASSLPSGSSAPSAGVSGSASASATAADSSASASASSSNETSSASSDSSASSLNINFNFVPISLITLLALWFTLV</sequence>
<name>A0A1B9G5P5_9TREE</name>
<protein>
    <recommendedName>
        <fullName evidence="5">Phytocyanin domain-containing protein</fullName>
    </recommendedName>
</protein>
<keyword evidence="1" id="KW-0732">Signal</keyword>
<dbReference type="GeneID" id="30208404"/>
<dbReference type="InterPro" id="IPR008972">
    <property type="entry name" value="Cupredoxin"/>
</dbReference>
<dbReference type="Gene3D" id="2.60.40.420">
    <property type="entry name" value="Cupredoxins - blue copper proteins"/>
    <property type="match status" value="1"/>
</dbReference>
<accession>A0A1B9G5P5</accession>
<reference evidence="2" key="3">
    <citation type="submission" date="2014-01" db="EMBL/GenBank/DDBJ databases">
        <title>Evolution of pathogenesis and genome organization in the Tremellales.</title>
        <authorList>
            <person name="Cuomo C."/>
            <person name="Litvintseva A."/>
            <person name="Heitman J."/>
            <person name="Chen Y."/>
            <person name="Sun S."/>
            <person name="Springer D."/>
            <person name="Dromer F."/>
            <person name="Young S."/>
            <person name="Zeng Q."/>
            <person name="Chapman S."/>
            <person name="Gujja S."/>
            <person name="Saif S."/>
            <person name="Birren B."/>
        </authorList>
    </citation>
    <scope>NUCLEOTIDE SEQUENCE</scope>
    <source>
        <strain evidence="2">CBS 10118</strain>
    </source>
</reference>
<gene>
    <name evidence="2" type="ORF">I302_04005</name>
    <name evidence="3" type="ORF">I302_100631</name>
</gene>
<reference evidence="3" key="4">
    <citation type="submission" date="2024-02" db="EMBL/GenBank/DDBJ databases">
        <title>Comparative genomics of Cryptococcus and Kwoniella reveals pathogenesis evolution and contrasting modes of karyotype evolution via chromosome fusion or intercentromeric recombination.</title>
        <authorList>
            <person name="Coelho M.A."/>
            <person name="David-Palma M."/>
            <person name="Shea T."/>
            <person name="Bowers K."/>
            <person name="McGinley-Smith S."/>
            <person name="Mohammad A.W."/>
            <person name="Gnirke A."/>
            <person name="Yurkov A.M."/>
            <person name="Nowrousian M."/>
            <person name="Sun S."/>
            <person name="Cuomo C.A."/>
            <person name="Heitman J."/>
        </authorList>
    </citation>
    <scope>NUCLEOTIDE SEQUENCE</scope>
    <source>
        <strain evidence="3">CBS 10118</strain>
    </source>
</reference>
<dbReference type="SUPFAM" id="SSF49503">
    <property type="entry name" value="Cupredoxins"/>
    <property type="match status" value="1"/>
</dbReference>
<evidence type="ECO:0000313" key="2">
    <source>
        <dbReference type="EMBL" id="OCF26322.1"/>
    </source>
</evidence>
<keyword evidence="4" id="KW-1185">Reference proteome</keyword>
<reference evidence="2" key="1">
    <citation type="submission" date="2013-07" db="EMBL/GenBank/DDBJ databases">
        <title>The Genome Sequence of Cryptococcus bestiolae CBS10118.</title>
        <authorList>
            <consortium name="The Broad Institute Genome Sequencing Platform"/>
            <person name="Cuomo C."/>
            <person name="Litvintseva A."/>
            <person name="Chen Y."/>
            <person name="Heitman J."/>
            <person name="Sun S."/>
            <person name="Springer D."/>
            <person name="Dromer F."/>
            <person name="Young S.K."/>
            <person name="Zeng Q."/>
            <person name="Gargeya S."/>
            <person name="Fitzgerald M."/>
            <person name="Abouelleil A."/>
            <person name="Alvarado L."/>
            <person name="Berlin A.M."/>
            <person name="Chapman S.B."/>
            <person name="Dewar J."/>
            <person name="Goldberg J."/>
            <person name="Griggs A."/>
            <person name="Gujja S."/>
            <person name="Hansen M."/>
            <person name="Howarth C."/>
            <person name="Imamovic A."/>
            <person name="Larimer J."/>
            <person name="McCowan C."/>
            <person name="Murphy C."/>
            <person name="Pearson M."/>
            <person name="Priest M."/>
            <person name="Roberts A."/>
            <person name="Saif S."/>
            <person name="Shea T."/>
            <person name="Sykes S."/>
            <person name="Wortman J."/>
            <person name="Nusbaum C."/>
            <person name="Birren B."/>
        </authorList>
    </citation>
    <scope>NUCLEOTIDE SEQUENCE [LARGE SCALE GENOMIC DNA]</scope>
    <source>
        <strain evidence="2">CBS 10118</strain>
    </source>
</reference>
<feature type="chain" id="PRO_5042334846" description="Phytocyanin domain-containing protein" evidence="1">
    <location>
        <begin position="19"/>
        <end position="235"/>
    </location>
</feature>
<reference evidence="3" key="2">
    <citation type="submission" date="2013-07" db="EMBL/GenBank/DDBJ databases">
        <authorList>
            <consortium name="The Broad Institute Genome Sequencing Platform"/>
            <person name="Cuomo C."/>
            <person name="Litvintseva A."/>
            <person name="Chen Y."/>
            <person name="Heitman J."/>
            <person name="Sun S."/>
            <person name="Springer D."/>
            <person name="Dromer F."/>
            <person name="Young S.K."/>
            <person name="Zeng Q."/>
            <person name="Gargeya S."/>
            <person name="Fitzgerald M."/>
            <person name="Abouelleil A."/>
            <person name="Alvarado L."/>
            <person name="Berlin A.M."/>
            <person name="Chapman S.B."/>
            <person name="Dewar J."/>
            <person name="Goldberg J."/>
            <person name="Griggs A."/>
            <person name="Gujja S."/>
            <person name="Hansen M."/>
            <person name="Howarth C."/>
            <person name="Imamovic A."/>
            <person name="Larimer J."/>
            <person name="McCowan C."/>
            <person name="Murphy C."/>
            <person name="Pearson M."/>
            <person name="Priest M."/>
            <person name="Roberts A."/>
            <person name="Saif S."/>
            <person name="Shea T."/>
            <person name="Sykes S."/>
            <person name="Wortman J."/>
            <person name="Nusbaum C."/>
            <person name="Birren B."/>
        </authorList>
    </citation>
    <scope>NUCLEOTIDE SEQUENCE</scope>
    <source>
        <strain evidence="3">CBS 10118</strain>
    </source>
</reference>
<dbReference type="PANTHER" id="PTHR34883:SF17">
    <property type="entry name" value="CUPREDOXIN"/>
    <property type="match status" value="1"/>
</dbReference>
<dbReference type="KEGG" id="kbi:30208404"/>
<organism evidence="2">
    <name type="scientific">Kwoniella bestiolae CBS 10118</name>
    <dbReference type="NCBI Taxonomy" id="1296100"/>
    <lineage>
        <taxon>Eukaryota</taxon>
        <taxon>Fungi</taxon>
        <taxon>Dikarya</taxon>
        <taxon>Basidiomycota</taxon>
        <taxon>Agaricomycotina</taxon>
        <taxon>Tremellomycetes</taxon>
        <taxon>Tremellales</taxon>
        <taxon>Cryptococcaceae</taxon>
        <taxon>Kwoniella</taxon>
    </lineage>
</organism>
<evidence type="ECO:0008006" key="5">
    <source>
        <dbReference type="Google" id="ProtNLM"/>
    </source>
</evidence>
<dbReference type="Proteomes" id="UP000092730">
    <property type="component" value="Chromosome 1"/>
</dbReference>
<dbReference type="EMBL" id="KI894020">
    <property type="protein sequence ID" value="OCF26322.1"/>
    <property type="molecule type" value="Genomic_DNA"/>
</dbReference>
<dbReference type="EMBL" id="CP144541">
    <property type="protein sequence ID" value="WVW78671.1"/>
    <property type="molecule type" value="Genomic_DNA"/>
</dbReference>
<proteinExistence type="predicted"/>